<evidence type="ECO:0000313" key="2">
    <source>
        <dbReference type="EnsemblPlants" id="OPUNC01G43670.1"/>
    </source>
</evidence>
<reference evidence="2" key="2">
    <citation type="submission" date="2018-05" db="EMBL/GenBank/DDBJ databases">
        <title>OpunRS2 (Oryza punctata Reference Sequence Version 2).</title>
        <authorList>
            <person name="Zhang J."/>
            <person name="Kudrna D."/>
            <person name="Lee S."/>
            <person name="Talag J."/>
            <person name="Welchert J."/>
            <person name="Wing R.A."/>
        </authorList>
    </citation>
    <scope>NUCLEOTIDE SEQUENCE [LARGE SCALE GENOMIC DNA]</scope>
</reference>
<evidence type="ECO:0000256" key="1">
    <source>
        <dbReference type="SAM" id="MobiDB-lite"/>
    </source>
</evidence>
<feature type="region of interest" description="Disordered" evidence="1">
    <location>
        <begin position="45"/>
        <end position="66"/>
    </location>
</feature>
<proteinExistence type="predicted"/>
<dbReference type="EnsemblPlants" id="OPUNC01G43670.1">
    <property type="protein sequence ID" value="OPUNC01G43670.1"/>
    <property type="gene ID" value="OPUNC01G43670"/>
</dbReference>
<accession>A0A0E0JTX9</accession>
<feature type="compositionally biased region" description="Polar residues" evidence="1">
    <location>
        <begin position="57"/>
        <end position="66"/>
    </location>
</feature>
<protein>
    <submittedName>
        <fullName evidence="2">Uncharacterized protein</fullName>
    </submittedName>
</protein>
<dbReference type="Proteomes" id="UP000026962">
    <property type="component" value="Chromosome 1"/>
</dbReference>
<dbReference type="AlphaFoldDB" id="A0A0E0JTX9"/>
<name>A0A0E0JTX9_ORYPU</name>
<dbReference type="HOGENOM" id="CLU_2835605_0_0_1"/>
<dbReference type="Gramene" id="OPUNC01G43670.1">
    <property type="protein sequence ID" value="OPUNC01G43670.1"/>
    <property type="gene ID" value="OPUNC01G43670"/>
</dbReference>
<reference evidence="2" key="1">
    <citation type="submission" date="2015-04" db="UniProtKB">
        <authorList>
            <consortium name="EnsemblPlants"/>
        </authorList>
    </citation>
    <scope>IDENTIFICATION</scope>
</reference>
<sequence length="66" mass="6792">MPENRTAARIAAPSSIAMPKTSCSLQMLLLRITCITIWTTAQSMDAGAATAGRPSGEPSSRTPAGS</sequence>
<keyword evidence="3" id="KW-1185">Reference proteome</keyword>
<evidence type="ECO:0000313" key="3">
    <source>
        <dbReference type="Proteomes" id="UP000026962"/>
    </source>
</evidence>
<organism evidence="2">
    <name type="scientific">Oryza punctata</name>
    <name type="common">Red rice</name>
    <dbReference type="NCBI Taxonomy" id="4537"/>
    <lineage>
        <taxon>Eukaryota</taxon>
        <taxon>Viridiplantae</taxon>
        <taxon>Streptophyta</taxon>
        <taxon>Embryophyta</taxon>
        <taxon>Tracheophyta</taxon>
        <taxon>Spermatophyta</taxon>
        <taxon>Magnoliopsida</taxon>
        <taxon>Liliopsida</taxon>
        <taxon>Poales</taxon>
        <taxon>Poaceae</taxon>
        <taxon>BOP clade</taxon>
        <taxon>Oryzoideae</taxon>
        <taxon>Oryzeae</taxon>
        <taxon>Oryzinae</taxon>
        <taxon>Oryza</taxon>
    </lineage>
</organism>